<feature type="compositionally biased region" description="Basic residues" evidence="1">
    <location>
        <begin position="1245"/>
        <end position="1256"/>
    </location>
</feature>
<keyword evidence="3" id="KW-1185">Reference proteome</keyword>
<feature type="compositionally biased region" description="Basic and acidic residues" evidence="1">
    <location>
        <begin position="465"/>
        <end position="502"/>
    </location>
</feature>
<feature type="region of interest" description="Disordered" evidence="1">
    <location>
        <begin position="1"/>
        <end position="29"/>
    </location>
</feature>
<feature type="compositionally biased region" description="Polar residues" evidence="1">
    <location>
        <begin position="557"/>
        <end position="567"/>
    </location>
</feature>
<feature type="region of interest" description="Disordered" evidence="1">
    <location>
        <begin position="954"/>
        <end position="1000"/>
    </location>
</feature>
<feature type="compositionally biased region" description="Polar residues" evidence="1">
    <location>
        <begin position="204"/>
        <end position="244"/>
    </location>
</feature>
<feature type="compositionally biased region" description="Acidic residues" evidence="1">
    <location>
        <begin position="504"/>
        <end position="515"/>
    </location>
</feature>
<feature type="compositionally biased region" description="Polar residues" evidence="1">
    <location>
        <begin position="954"/>
        <end position="974"/>
    </location>
</feature>
<feature type="region of interest" description="Disordered" evidence="1">
    <location>
        <begin position="1022"/>
        <end position="1066"/>
    </location>
</feature>
<feature type="compositionally biased region" description="Low complexity" evidence="1">
    <location>
        <begin position="268"/>
        <end position="286"/>
    </location>
</feature>
<feature type="compositionally biased region" description="Basic and acidic residues" evidence="1">
    <location>
        <begin position="616"/>
        <end position="626"/>
    </location>
</feature>
<gene>
    <name evidence="2" type="ORF">PGQ11_014849</name>
</gene>
<feature type="region of interest" description="Disordered" evidence="1">
    <location>
        <begin position="736"/>
        <end position="853"/>
    </location>
</feature>
<organism evidence="2 3">
    <name type="scientific">Apiospora arundinis</name>
    <dbReference type="NCBI Taxonomy" id="335852"/>
    <lineage>
        <taxon>Eukaryota</taxon>
        <taxon>Fungi</taxon>
        <taxon>Dikarya</taxon>
        <taxon>Ascomycota</taxon>
        <taxon>Pezizomycotina</taxon>
        <taxon>Sordariomycetes</taxon>
        <taxon>Xylariomycetidae</taxon>
        <taxon>Amphisphaeriales</taxon>
        <taxon>Apiosporaceae</taxon>
        <taxon>Apiospora</taxon>
    </lineage>
</organism>
<feature type="compositionally biased region" description="Basic and acidic residues" evidence="1">
    <location>
        <begin position="1164"/>
        <end position="1188"/>
    </location>
</feature>
<dbReference type="Proteomes" id="UP001390339">
    <property type="component" value="Unassembled WGS sequence"/>
</dbReference>
<feature type="compositionally biased region" description="Basic residues" evidence="1">
    <location>
        <begin position="1211"/>
        <end position="1220"/>
    </location>
</feature>
<sequence length="1392" mass="150997">MPRTEGQTRGTPRAVGVSIHSHTKQHDPKHAETLGRYRISMRQNDTFADVGLKALQRFRQEKPDQGRLVEVDIIMDSDYYLCALTDQLETLKDGEALHVFLTEPSSALSQKTPDKSPANPKGKPTQTAKGPATPNPPKPAESASPNPGQPAQASGRMLRSSTKPKETSAVAAAATAPPPQIYISSDSSSPGSEDTDCVIVGENRGSTQKPSSTPAPVSKTPPTSNNDAPGSRKASSSLPKNRTLGSAVRDKPQGIASPLKADALRANTKSTATSKSQTAASQVSSAPSYGKIKKDVYEISSDDEGSITPQQSRNLRTRSQASQDGMVPPSPLPQKAASERATSPRQKLLPSPAKVISINDSEYSLSNESDDEIRGVAKTPDSSYTVKNTRGLHSVSRRKGSSAQRGTATGIPSSSGVAMTGSSPCTRTSTRRSGDLVRQLGEFTNATKKRLEEEATAAAAAAEAAMKEQAEAKARSKRGSTREVIDQIKKMTNRRTEPKPLMEEIPDSFFEDTDLSDDHLGDDIIYGPSQSQSQSSNATATPKDQTPRFKGKRSSHPAPTTSFTPVNTLYPEYETQPQSQIQPGHMTGKSFGLNYPKHFRDRFSDAEQSDDEDNGDDRSVGSEGERFWRGEVLGEDGLPKAFKEYSWKYPTQFVSLGQRGYTYVGDGPWEGLILSGRHRGKYLFGCEPPTNEQIAEEEENAEPRVQTQDWEEEEKDQSDVGTNNNVAEQVELPPCSLNLDHMTPNHTTPTPQGQSGQDVAKVSDDSDLRSADSEASSVLIRRQLEAECPPSNQQLGILMSSSPSKTPTIRSNVASNHSPSVRTGDVHLGQSDEDTEDTPRPVSKLVVNNSGLSEGKKATIKKVTFSDQVNGEKDDGNEKATILPYNEPPAKTIAFKTPEDDTHDDESLMPPKPLAEITASTISDDGEDGNEGSQGSDVLALKYVLQESPRWLSSLTTTGQAQDNSKGLEQQLPASSIRKQRQKSEPPPSSAPPRLRSYTPIPLPVIPTFTAATQSQIATEGPRIAGVGLERKRLTSEPPGSALQATASKHRSFTPVPPPTIPVFSGPALVGLDPIADDPFMMKEVDSAVQQEQPKLPETPLKAHSKLSDSHLLKSAVSSATSPISTSNKRRHRDDEDEHSEELAEEWPSRKKHKTKKHHKKDKLAREHRHEEQQQQVEDSHERGETAARDASNTESVQSSLQHAYKDDKQKKKTKKRKHQDKHDKTLDKLTTPGGPAELGESSSRKKPKSSKKHRKSVEQEETPTLKKRKHSRDGDDSLDSAAAATTNAPVPTPQPPTAVPKHAASSSTSPAIKAEKGLSKGSRSPLPPPSSSSSASSPSAACPRRGKGEQAKRKNRTEKNRRDRRNHRRRKLKKRLGQDGSKSAPASFVGT</sequence>
<feature type="compositionally biased region" description="Polar residues" evidence="1">
    <location>
        <begin position="1"/>
        <end position="10"/>
    </location>
</feature>
<feature type="compositionally biased region" description="Basic residues" evidence="1">
    <location>
        <begin position="1363"/>
        <end position="1376"/>
    </location>
</feature>
<reference evidence="2 3" key="1">
    <citation type="journal article" date="2024" name="IMA Fungus">
        <title>Apiospora arundinis, a panoply of carbohydrate-active enzymes and secondary metabolites.</title>
        <authorList>
            <person name="Sorensen T."/>
            <person name="Petersen C."/>
            <person name="Muurmann A.T."/>
            <person name="Christiansen J.V."/>
            <person name="Brundto M.L."/>
            <person name="Overgaard C.K."/>
            <person name="Boysen A.T."/>
            <person name="Wollenberg R.D."/>
            <person name="Larsen T.O."/>
            <person name="Sorensen J.L."/>
            <person name="Nielsen K.L."/>
            <person name="Sondergaard T.E."/>
        </authorList>
    </citation>
    <scope>NUCLEOTIDE SEQUENCE [LARGE SCALE GENOMIC DNA]</scope>
    <source>
        <strain evidence="2 3">AAU 773</strain>
    </source>
</reference>
<comment type="caution">
    <text evidence="2">The sequence shown here is derived from an EMBL/GenBank/DDBJ whole genome shotgun (WGS) entry which is preliminary data.</text>
</comment>
<feature type="compositionally biased region" description="Low complexity" evidence="1">
    <location>
        <begin position="1332"/>
        <end position="1344"/>
    </location>
</feature>
<feature type="region of interest" description="Disordered" evidence="1">
    <location>
        <begin position="691"/>
        <end position="724"/>
    </location>
</feature>
<evidence type="ECO:0000313" key="2">
    <source>
        <dbReference type="EMBL" id="KAK8848369.1"/>
    </source>
</evidence>
<feature type="compositionally biased region" description="Polar residues" evidence="1">
    <location>
        <begin position="744"/>
        <end position="757"/>
    </location>
</feature>
<feature type="region of interest" description="Disordered" evidence="1">
    <location>
        <begin position="462"/>
        <end position="626"/>
    </location>
</feature>
<feature type="compositionally biased region" description="Polar residues" evidence="1">
    <location>
        <begin position="358"/>
        <end position="367"/>
    </location>
</feature>
<feature type="compositionally biased region" description="Polar residues" evidence="1">
    <location>
        <begin position="307"/>
        <end position="323"/>
    </location>
</feature>
<accession>A0ABR2HKU8</accession>
<feature type="compositionally biased region" description="Polar residues" evidence="1">
    <location>
        <begin position="401"/>
        <end position="417"/>
    </location>
</feature>
<feature type="compositionally biased region" description="Polar residues" evidence="1">
    <location>
        <begin position="1117"/>
        <end position="1127"/>
    </location>
</feature>
<feature type="compositionally biased region" description="Polar residues" evidence="1">
    <location>
        <begin position="790"/>
        <end position="821"/>
    </location>
</feature>
<proteinExistence type="predicted"/>
<feature type="compositionally biased region" description="Basic and acidic residues" evidence="1">
    <location>
        <begin position="761"/>
        <end position="772"/>
    </location>
</feature>
<protein>
    <submittedName>
        <fullName evidence="2">Uncharacterized protein</fullName>
    </submittedName>
</protein>
<feature type="compositionally biased region" description="Polar residues" evidence="1">
    <location>
        <begin position="1191"/>
        <end position="1202"/>
    </location>
</feature>
<feature type="compositionally biased region" description="Basic and acidic residues" evidence="1">
    <location>
        <begin position="1347"/>
        <end position="1362"/>
    </location>
</feature>
<feature type="compositionally biased region" description="Polar residues" evidence="1">
    <location>
        <begin position="143"/>
        <end position="152"/>
    </location>
</feature>
<dbReference type="EMBL" id="JAPCWZ010000010">
    <property type="protein sequence ID" value="KAK8848369.1"/>
    <property type="molecule type" value="Genomic_DNA"/>
</dbReference>
<evidence type="ECO:0000256" key="1">
    <source>
        <dbReference type="SAM" id="MobiDB-lite"/>
    </source>
</evidence>
<feature type="region of interest" description="Disordered" evidence="1">
    <location>
        <begin position="104"/>
        <end position="433"/>
    </location>
</feature>
<feature type="region of interest" description="Disordered" evidence="1">
    <location>
        <begin position="1081"/>
        <end position="1392"/>
    </location>
</feature>
<feature type="region of interest" description="Disordered" evidence="1">
    <location>
        <begin position="869"/>
        <end position="935"/>
    </location>
</feature>
<evidence type="ECO:0000313" key="3">
    <source>
        <dbReference type="Proteomes" id="UP001390339"/>
    </source>
</evidence>
<feature type="compositionally biased region" description="Low complexity" evidence="1">
    <location>
        <begin position="169"/>
        <end position="192"/>
    </location>
</feature>
<feature type="compositionally biased region" description="Basic residues" evidence="1">
    <location>
        <begin position="1150"/>
        <end position="1163"/>
    </location>
</feature>
<feature type="compositionally biased region" description="Acidic residues" evidence="1">
    <location>
        <begin position="1135"/>
        <end position="1145"/>
    </location>
</feature>
<name>A0ABR2HKU8_9PEZI</name>